<dbReference type="PANTHER" id="PTHR11685">
    <property type="entry name" value="RBR FAMILY RING FINGER AND IBR DOMAIN-CONTAINING"/>
    <property type="match status" value="1"/>
</dbReference>
<evidence type="ECO:0000256" key="8">
    <source>
        <dbReference type="ARBA" id="ARBA00022833"/>
    </source>
</evidence>
<dbReference type="EMBL" id="KV745046">
    <property type="protein sequence ID" value="OCK78663.1"/>
    <property type="molecule type" value="Genomic_DNA"/>
</dbReference>
<keyword evidence="11" id="KW-1185">Reference proteome</keyword>
<feature type="non-terminal residue" evidence="10">
    <location>
        <position position="1"/>
    </location>
</feature>
<dbReference type="GO" id="GO:0008270">
    <property type="term" value="F:zinc ion binding"/>
    <property type="evidence" value="ECO:0007669"/>
    <property type="project" value="UniProtKB-KW"/>
</dbReference>
<evidence type="ECO:0000313" key="11">
    <source>
        <dbReference type="Proteomes" id="UP000250266"/>
    </source>
</evidence>
<feature type="domain" description="RING-type" evidence="9">
    <location>
        <begin position="1"/>
        <end position="224"/>
    </location>
</feature>
<protein>
    <recommendedName>
        <fullName evidence="2">RBR-type E3 ubiquitin transferase</fullName>
        <ecNumber evidence="2">2.3.2.31</ecNumber>
    </recommendedName>
</protein>
<dbReference type="PROSITE" id="PS51873">
    <property type="entry name" value="TRIAD"/>
    <property type="match status" value="1"/>
</dbReference>
<gene>
    <name evidence="10" type="ORF">K432DRAFT_255370</name>
</gene>
<proteinExistence type="predicted"/>
<dbReference type="CDD" id="cd20335">
    <property type="entry name" value="BRcat_RBR"/>
    <property type="match status" value="1"/>
</dbReference>
<feature type="non-terminal residue" evidence="10">
    <location>
        <position position="224"/>
    </location>
</feature>
<dbReference type="InterPro" id="IPR013083">
    <property type="entry name" value="Znf_RING/FYVE/PHD"/>
</dbReference>
<evidence type="ECO:0000256" key="3">
    <source>
        <dbReference type="ARBA" id="ARBA00022679"/>
    </source>
</evidence>
<dbReference type="Gene3D" id="1.20.120.1750">
    <property type="match status" value="1"/>
</dbReference>
<dbReference type="GO" id="GO:0016567">
    <property type="term" value="P:protein ubiquitination"/>
    <property type="evidence" value="ECO:0007669"/>
    <property type="project" value="InterPro"/>
</dbReference>
<keyword evidence="5" id="KW-0677">Repeat</keyword>
<comment type="catalytic activity">
    <reaction evidence="1">
        <text>[E2 ubiquitin-conjugating enzyme]-S-ubiquitinyl-L-cysteine + [acceptor protein]-L-lysine = [E2 ubiquitin-conjugating enzyme]-L-cysteine + [acceptor protein]-N(6)-ubiquitinyl-L-lysine.</text>
        <dbReference type="EC" id="2.3.2.31"/>
    </reaction>
</comment>
<dbReference type="AlphaFoldDB" id="A0A8E2JDP9"/>
<dbReference type="GO" id="GO:0061630">
    <property type="term" value="F:ubiquitin protein ligase activity"/>
    <property type="evidence" value="ECO:0007669"/>
    <property type="project" value="UniProtKB-EC"/>
</dbReference>
<organism evidence="10 11">
    <name type="scientific">Lepidopterella palustris CBS 459.81</name>
    <dbReference type="NCBI Taxonomy" id="1314670"/>
    <lineage>
        <taxon>Eukaryota</taxon>
        <taxon>Fungi</taxon>
        <taxon>Dikarya</taxon>
        <taxon>Ascomycota</taxon>
        <taxon>Pezizomycotina</taxon>
        <taxon>Dothideomycetes</taxon>
        <taxon>Pleosporomycetidae</taxon>
        <taxon>Mytilinidiales</taxon>
        <taxon>Argynnaceae</taxon>
        <taxon>Lepidopterella</taxon>
    </lineage>
</organism>
<reference evidence="10 11" key="1">
    <citation type="journal article" date="2016" name="Nat. Commun.">
        <title>Ectomycorrhizal ecology is imprinted in the genome of the dominant symbiotic fungus Cenococcum geophilum.</title>
        <authorList>
            <consortium name="DOE Joint Genome Institute"/>
            <person name="Peter M."/>
            <person name="Kohler A."/>
            <person name="Ohm R.A."/>
            <person name="Kuo A."/>
            <person name="Krutzmann J."/>
            <person name="Morin E."/>
            <person name="Arend M."/>
            <person name="Barry K.W."/>
            <person name="Binder M."/>
            <person name="Choi C."/>
            <person name="Clum A."/>
            <person name="Copeland A."/>
            <person name="Grisel N."/>
            <person name="Haridas S."/>
            <person name="Kipfer T."/>
            <person name="LaButti K."/>
            <person name="Lindquist E."/>
            <person name="Lipzen A."/>
            <person name="Maire R."/>
            <person name="Meier B."/>
            <person name="Mihaltcheva S."/>
            <person name="Molinier V."/>
            <person name="Murat C."/>
            <person name="Poggeler S."/>
            <person name="Quandt C.A."/>
            <person name="Sperisen C."/>
            <person name="Tritt A."/>
            <person name="Tisserant E."/>
            <person name="Crous P.W."/>
            <person name="Henrissat B."/>
            <person name="Nehls U."/>
            <person name="Egli S."/>
            <person name="Spatafora J.W."/>
            <person name="Grigoriev I.V."/>
            <person name="Martin F.M."/>
        </authorList>
    </citation>
    <scope>NUCLEOTIDE SEQUENCE [LARGE SCALE GENOMIC DNA]</scope>
    <source>
        <strain evidence="10 11">CBS 459.81</strain>
    </source>
</reference>
<keyword evidence="6" id="KW-0863">Zinc-finger</keyword>
<evidence type="ECO:0000256" key="5">
    <source>
        <dbReference type="ARBA" id="ARBA00022737"/>
    </source>
</evidence>
<sequence length="224" mass="25518">RTCAVCNDSKPLDDFPLQPTARCAHQPNTCHICLQTWISSSLESKGFDRITCSECDGKLEYDDILNLASPETFHRYDALLTRALLSTFPAFRWCRNAACSSGQLHTGSATANSIFRCSACGHSYCINHGAESPSHPEESCAQYEDRAHRTLENIEAEMESEKLIKEVAKRCPGPKCGWWIEKNDGCDHMTCSRCRWEFCWACMAPYDPIRRMGNHMHREDCKYY</sequence>
<keyword evidence="4" id="KW-0479">Metal-binding</keyword>
<dbReference type="SUPFAM" id="SSF57850">
    <property type="entry name" value="RING/U-box"/>
    <property type="match status" value="3"/>
</dbReference>
<evidence type="ECO:0000256" key="2">
    <source>
        <dbReference type="ARBA" id="ARBA00012251"/>
    </source>
</evidence>
<evidence type="ECO:0000259" key="9">
    <source>
        <dbReference type="PROSITE" id="PS51873"/>
    </source>
</evidence>
<evidence type="ECO:0000256" key="4">
    <source>
        <dbReference type="ARBA" id="ARBA00022723"/>
    </source>
</evidence>
<dbReference type="OrthoDB" id="1431934at2759"/>
<evidence type="ECO:0000256" key="6">
    <source>
        <dbReference type="ARBA" id="ARBA00022771"/>
    </source>
</evidence>
<dbReference type="Pfam" id="PF01485">
    <property type="entry name" value="IBR"/>
    <property type="match status" value="2"/>
</dbReference>
<dbReference type="InterPro" id="IPR002867">
    <property type="entry name" value="IBR_dom"/>
</dbReference>
<evidence type="ECO:0000313" key="10">
    <source>
        <dbReference type="EMBL" id="OCK78663.1"/>
    </source>
</evidence>
<name>A0A8E2JDP9_9PEZI</name>
<dbReference type="EC" id="2.3.2.31" evidence="2"/>
<accession>A0A8E2JDP9</accession>
<dbReference type="InterPro" id="IPR031127">
    <property type="entry name" value="E3_UB_ligase_RBR"/>
</dbReference>
<dbReference type="Proteomes" id="UP000250266">
    <property type="component" value="Unassembled WGS sequence"/>
</dbReference>
<dbReference type="SMART" id="SM00647">
    <property type="entry name" value="IBR"/>
    <property type="match status" value="2"/>
</dbReference>
<evidence type="ECO:0000256" key="1">
    <source>
        <dbReference type="ARBA" id="ARBA00001798"/>
    </source>
</evidence>
<keyword evidence="8" id="KW-0862">Zinc</keyword>
<evidence type="ECO:0000256" key="7">
    <source>
        <dbReference type="ARBA" id="ARBA00022786"/>
    </source>
</evidence>
<dbReference type="Gene3D" id="3.30.40.10">
    <property type="entry name" value="Zinc/RING finger domain, C3HC4 (zinc finger)"/>
    <property type="match status" value="1"/>
</dbReference>
<dbReference type="InterPro" id="IPR044066">
    <property type="entry name" value="TRIAD_supradom"/>
</dbReference>
<keyword evidence="3" id="KW-0808">Transferase</keyword>
<keyword evidence="7" id="KW-0833">Ubl conjugation pathway</keyword>